<comment type="caution">
    <text evidence="1">The sequence shown here is derived from an EMBL/GenBank/DDBJ whole genome shotgun (WGS) entry which is preliminary data.</text>
</comment>
<dbReference type="Proteomes" id="UP000193335">
    <property type="component" value="Unassembled WGS sequence"/>
</dbReference>
<evidence type="ECO:0000313" key="2">
    <source>
        <dbReference type="Proteomes" id="UP000193335"/>
    </source>
</evidence>
<accession>A0A1Y2JPW8</accession>
<protein>
    <submittedName>
        <fullName evidence="1">Uncharacterized protein</fullName>
    </submittedName>
</protein>
<reference evidence="1 2" key="1">
    <citation type="submission" date="2017-03" db="EMBL/GenBank/DDBJ databases">
        <title>Whole genome sequences of fourteen strains of Bradyrhizobium canariense and one strain of Bradyrhizobium japonicum isolated from Lupinus (Papilionoideae: Genisteae) species in Algeria.</title>
        <authorList>
            <person name="Crovadore J."/>
            <person name="Chekireb D."/>
            <person name="Brachmann A."/>
            <person name="Chablais R."/>
            <person name="Cochard B."/>
            <person name="Lefort F."/>
        </authorList>
    </citation>
    <scope>NUCLEOTIDE SEQUENCE [LARGE SCALE GENOMIC DNA]</scope>
    <source>
        <strain evidence="1 2">UBMA197</strain>
    </source>
</reference>
<proteinExistence type="predicted"/>
<dbReference type="AlphaFoldDB" id="A0A1Y2JPW8"/>
<name>A0A1Y2JPW8_BRAJP</name>
<evidence type="ECO:0000313" key="1">
    <source>
        <dbReference type="EMBL" id="OSJ32434.1"/>
    </source>
</evidence>
<gene>
    <name evidence="1" type="ORF">BSZ19_19250</name>
</gene>
<dbReference type="EMBL" id="NAFL01000249">
    <property type="protein sequence ID" value="OSJ32434.1"/>
    <property type="molecule type" value="Genomic_DNA"/>
</dbReference>
<sequence length="74" mass="7695">MPTPVSAEPSINTAILEADTQPGCPVDIGQADRPLRARNDGVLKGQRQQFIGRRAHLQEQVGASFAGSGLGGLA</sequence>
<organism evidence="1 2">
    <name type="scientific">Bradyrhizobium japonicum</name>
    <dbReference type="NCBI Taxonomy" id="375"/>
    <lineage>
        <taxon>Bacteria</taxon>
        <taxon>Pseudomonadati</taxon>
        <taxon>Pseudomonadota</taxon>
        <taxon>Alphaproteobacteria</taxon>
        <taxon>Hyphomicrobiales</taxon>
        <taxon>Nitrobacteraceae</taxon>
        <taxon>Bradyrhizobium</taxon>
    </lineage>
</organism>